<organism evidence="3 4">
    <name type="scientific">Gordonibacter faecis</name>
    <dbReference type="NCBI Taxonomy" id="3047475"/>
    <lineage>
        <taxon>Bacteria</taxon>
        <taxon>Bacillati</taxon>
        <taxon>Actinomycetota</taxon>
        <taxon>Coriobacteriia</taxon>
        <taxon>Eggerthellales</taxon>
        <taxon>Eggerthellaceae</taxon>
        <taxon>Gordonibacter</taxon>
    </lineage>
</organism>
<evidence type="ECO:0000256" key="2">
    <source>
        <dbReference type="SAM" id="Phobius"/>
    </source>
</evidence>
<keyword evidence="4" id="KW-1185">Reference proteome</keyword>
<evidence type="ECO:0000313" key="4">
    <source>
        <dbReference type="Proteomes" id="UP001232750"/>
    </source>
</evidence>
<keyword evidence="2" id="KW-0472">Membrane</keyword>
<evidence type="ECO:0000256" key="1">
    <source>
        <dbReference type="SAM" id="MobiDB-lite"/>
    </source>
</evidence>
<accession>A0ABT7DJ46</accession>
<comment type="caution">
    <text evidence="3">The sequence shown here is derived from an EMBL/GenBank/DDBJ whole genome shotgun (WGS) entry which is preliminary data.</text>
</comment>
<reference evidence="3 4" key="1">
    <citation type="submission" date="2023-05" db="EMBL/GenBank/DDBJ databases">
        <title>Gordonibacter KGMB12511T sp. nov., isolated from faeces of healthy Korean.</title>
        <authorList>
            <person name="Kim H.S."/>
            <person name="Kim J.-S."/>
            <person name="Suh M.K."/>
            <person name="Eom M.K."/>
            <person name="Do H.E."/>
            <person name="Lee J.-S."/>
        </authorList>
    </citation>
    <scope>NUCLEOTIDE SEQUENCE [LARGE SCALE GENOMIC DNA]</scope>
    <source>
        <strain evidence="3 4">KGMB12511</strain>
    </source>
</reference>
<feature type="region of interest" description="Disordered" evidence="1">
    <location>
        <begin position="24"/>
        <end position="56"/>
    </location>
</feature>
<dbReference type="Proteomes" id="UP001232750">
    <property type="component" value="Unassembled WGS sequence"/>
</dbReference>
<feature type="transmembrane region" description="Helical" evidence="2">
    <location>
        <begin position="62"/>
        <end position="83"/>
    </location>
</feature>
<dbReference type="RefSeq" id="WP_283830874.1">
    <property type="nucleotide sequence ID" value="NZ_JASJEU010000003.1"/>
</dbReference>
<proteinExistence type="predicted"/>
<keyword evidence="2" id="KW-1133">Transmembrane helix</keyword>
<feature type="compositionally biased region" description="Polar residues" evidence="1">
    <location>
        <begin position="30"/>
        <end position="47"/>
    </location>
</feature>
<protein>
    <recommendedName>
        <fullName evidence="5">DUF4179 domain-containing protein</fullName>
    </recommendedName>
</protein>
<evidence type="ECO:0000313" key="3">
    <source>
        <dbReference type="EMBL" id="MDJ1649542.1"/>
    </source>
</evidence>
<gene>
    <name evidence="3" type="ORF">QNJ86_01885</name>
</gene>
<name>A0ABT7DJ46_9ACTN</name>
<dbReference type="EMBL" id="JASJEU010000003">
    <property type="protein sequence ID" value="MDJ1649542.1"/>
    <property type="molecule type" value="Genomic_DNA"/>
</dbReference>
<sequence>MNEQDFRKQYAALQESIVATPELKERAYNAAQQTGSQQHRKASTPTKRPTRRESQLVRTRRWIPSLAACLVVGALIAAGTPLVSSLNNSPTIALDEATERCGFAVRAYAADGSAPLNPGTDNIVAFDRDLGYRFQGGDDYQMSGFFTGCLFHVEGEGIARVQANLLSGALYRVTYEDVPTDPDDPRRGELASWKPHARGTGEYYANYDFVAQKQVNGVPKISLAKLMGSTIDIPASDDPGITTGATNFGFWTNEGEVPANSGDDPLSPLIDLFDGEKLTVTVTFNDGSVSTQVIVLHAANFETLTYENGVCLTTQIAPSDEAEGLSTARSLYGIIVEADDSPFPLPLDNANDRADEVLPAMVSPRMNDTFHATTEVDGERVDTILPKEVLVTPNNEISFTYRYEDPNYSGGKLDILSAELTMKEASLVLSDTIPNDKALKDCTSVIHRWLNGLAYMNKCSQEVFGYGYNEDGTLTSADHRYTSTTITVTNHSNAAVPLSPDALYSFVIRNNDGTIEIVHTGYDLDFEATGDVLPSENPLRVTIAPGGTVELTILRVLPNYILANENLILMPNSSDPDTQAFLLGSQ</sequence>
<keyword evidence="2" id="KW-0812">Transmembrane</keyword>
<evidence type="ECO:0008006" key="5">
    <source>
        <dbReference type="Google" id="ProtNLM"/>
    </source>
</evidence>